<keyword evidence="1" id="KW-0456">Lyase</keyword>
<dbReference type="InterPro" id="IPR029065">
    <property type="entry name" value="Enolase_C-like"/>
</dbReference>
<gene>
    <name evidence="3" type="ORF">KM295_00520</name>
</gene>
<organism evidence="3 4">
    <name type="scientific">Natronomonas aquatica</name>
    <dbReference type="NCBI Taxonomy" id="2841590"/>
    <lineage>
        <taxon>Archaea</taxon>
        <taxon>Methanobacteriati</taxon>
        <taxon>Methanobacteriota</taxon>
        <taxon>Stenosarchaea group</taxon>
        <taxon>Halobacteria</taxon>
        <taxon>Halobacteriales</taxon>
        <taxon>Natronomonadaceae</taxon>
        <taxon>Natronomonas</taxon>
    </lineage>
</organism>
<dbReference type="AlphaFoldDB" id="A0A9R1D6F9"/>
<dbReference type="SFLD" id="SFLDG00179">
    <property type="entry name" value="mandelate_racemase"/>
    <property type="match status" value="1"/>
</dbReference>
<keyword evidence="4" id="KW-1185">Reference proteome</keyword>
<dbReference type="GO" id="GO:0016829">
    <property type="term" value="F:lyase activity"/>
    <property type="evidence" value="ECO:0007669"/>
    <property type="project" value="UniProtKB-KW"/>
</dbReference>
<dbReference type="Pfam" id="PF02746">
    <property type="entry name" value="MR_MLE_N"/>
    <property type="match status" value="1"/>
</dbReference>
<dbReference type="InterPro" id="IPR013341">
    <property type="entry name" value="Mandelate_racemase_N_dom"/>
</dbReference>
<feature type="domain" description="Mandelate racemase/muconate lactonizing enzyme C-terminal" evidence="2">
    <location>
        <begin position="152"/>
        <end position="251"/>
    </location>
</feature>
<evidence type="ECO:0000313" key="3">
    <source>
        <dbReference type="EMBL" id="MCQ4331990.1"/>
    </source>
</evidence>
<dbReference type="CDD" id="cd03316">
    <property type="entry name" value="MR_like"/>
    <property type="match status" value="1"/>
</dbReference>
<proteinExistence type="predicted"/>
<dbReference type="SUPFAM" id="SSF54826">
    <property type="entry name" value="Enolase N-terminal domain-like"/>
    <property type="match status" value="1"/>
</dbReference>
<dbReference type="InterPro" id="IPR013342">
    <property type="entry name" value="Mandelate_racemase_C"/>
</dbReference>
<dbReference type="SMART" id="SM00922">
    <property type="entry name" value="MR_MLE"/>
    <property type="match status" value="1"/>
</dbReference>
<comment type="caution">
    <text evidence="3">The sequence shown here is derived from an EMBL/GenBank/DDBJ whole genome shotgun (WGS) entry which is preliminary data.</text>
</comment>
<sequence length="377" mass="40795">MSEHRIETVEAIPLEAPVEEPFGYAQAWVDTRKATLVRIETADGTVGWGECWGPTAGTLGTIEELLAPELIGEDPTRVEALSDRLYERTRAAYQSVVPLPALSGVDIALWDLKGRLLDTPVTALLGGARRDRVRAYATGHYFKQGASLEEQYERIAAEASENADAIGALKAKIGLGLLGYGAEEDIELVARIREAVGDATLMVDANYAYDPATAREVGRALEEFDVHWFEEPVRPELLGAYADLRETLDVRIAGGECHTPQEFTRALDVGGFDVAQPDLCNVGGLTAARRITAECRAAGVPVVPHVWGTPIALAASLSLIATLPGEPWLEFDRSANPLREELSPDPFVADDSGRVPIPSGAGLGIELDEEAIERYRR</sequence>
<dbReference type="Pfam" id="PF13378">
    <property type="entry name" value="MR_MLE_C"/>
    <property type="match status" value="1"/>
</dbReference>
<dbReference type="PANTHER" id="PTHR48080:SF2">
    <property type="entry name" value="D-GALACTONATE DEHYDRATASE"/>
    <property type="match status" value="1"/>
</dbReference>
<protein>
    <submittedName>
        <fullName evidence="3">Mandelate racemase/muconate lactonizing enzyme family protein</fullName>
    </submittedName>
</protein>
<dbReference type="SFLD" id="SFLDS00001">
    <property type="entry name" value="Enolase"/>
    <property type="match status" value="1"/>
</dbReference>
<evidence type="ECO:0000259" key="2">
    <source>
        <dbReference type="SMART" id="SM00922"/>
    </source>
</evidence>
<accession>A0A9R1D6F9</accession>
<dbReference type="PANTHER" id="PTHR48080">
    <property type="entry name" value="D-GALACTONATE DEHYDRATASE-RELATED"/>
    <property type="match status" value="1"/>
</dbReference>
<reference evidence="3" key="1">
    <citation type="journal article" date="2023" name="Front. Microbiol.">
        <title>Genomic-based phylogenetic and metabolic analyses of the genus Natronomonas, and description of Natronomonas aquatica sp. nov.</title>
        <authorList>
            <person name="Garcia-Roldan A."/>
            <person name="Duran-Viseras A."/>
            <person name="de la Haba R.R."/>
            <person name="Corral P."/>
            <person name="Sanchez-Porro C."/>
            <person name="Ventosa A."/>
        </authorList>
    </citation>
    <scope>NUCLEOTIDE SEQUENCE</scope>
    <source>
        <strain evidence="3">F2-12</strain>
    </source>
</reference>
<dbReference type="Proteomes" id="UP001139494">
    <property type="component" value="Unassembled WGS sequence"/>
</dbReference>
<dbReference type="InterPro" id="IPR029017">
    <property type="entry name" value="Enolase-like_N"/>
</dbReference>
<dbReference type="InterPro" id="IPR018110">
    <property type="entry name" value="Mandel_Rmase/mucon_lact_enz_CS"/>
</dbReference>
<dbReference type="PROSITE" id="PS00908">
    <property type="entry name" value="MR_MLE_1"/>
    <property type="match status" value="1"/>
</dbReference>
<dbReference type="RefSeq" id="WP_256027850.1">
    <property type="nucleotide sequence ID" value="NZ_JAHLKM010000001.1"/>
</dbReference>
<dbReference type="GO" id="GO:0009063">
    <property type="term" value="P:amino acid catabolic process"/>
    <property type="evidence" value="ECO:0007669"/>
    <property type="project" value="InterPro"/>
</dbReference>
<dbReference type="SUPFAM" id="SSF51604">
    <property type="entry name" value="Enolase C-terminal domain-like"/>
    <property type="match status" value="1"/>
</dbReference>
<dbReference type="InterPro" id="IPR034593">
    <property type="entry name" value="DgoD-like"/>
</dbReference>
<dbReference type="Gene3D" id="3.20.20.120">
    <property type="entry name" value="Enolase-like C-terminal domain"/>
    <property type="match status" value="1"/>
</dbReference>
<evidence type="ECO:0000256" key="1">
    <source>
        <dbReference type="ARBA" id="ARBA00023239"/>
    </source>
</evidence>
<evidence type="ECO:0000313" key="4">
    <source>
        <dbReference type="Proteomes" id="UP001139494"/>
    </source>
</evidence>
<name>A0A9R1D6F9_9EURY</name>
<dbReference type="EMBL" id="JAHLKM010000001">
    <property type="protein sequence ID" value="MCQ4331990.1"/>
    <property type="molecule type" value="Genomic_DNA"/>
</dbReference>
<dbReference type="Gene3D" id="3.30.390.10">
    <property type="entry name" value="Enolase-like, N-terminal domain"/>
    <property type="match status" value="1"/>
</dbReference>
<dbReference type="InterPro" id="IPR036849">
    <property type="entry name" value="Enolase-like_C_sf"/>
</dbReference>